<dbReference type="Proteomes" id="UP001049176">
    <property type="component" value="Chromosome 1"/>
</dbReference>
<feature type="transmembrane region" description="Helical" evidence="1">
    <location>
        <begin position="31"/>
        <end position="54"/>
    </location>
</feature>
<dbReference type="Pfam" id="PF20152">
    <property type="entry name" value="DUF6534"/>
    <property type="match status" value="1"/>
</dbReference>
<reference evidence="3" key="1">
    <citation type="journal article" date="2021" name="Genome Biol. Evol.">
        <title>The assembled and annotated genome of the fairy-ring fungus Marasmius oreades.</title>
        <authorList>
            <person name="Hiltunen M."/>
            <person name="Ament-Velasquez S.L."/>
            <person name="Johannesson H."/>
        </authorList>
    </citation>
    <scope>NUCLEOTIDE SEQUENCE</scope>
    <source>
        <strain evidence="3">03SP1</strain>
    </source>
</reference>
<keyword evidence="1" id="KW-1133">Transmembrane helix</keyword>
<dbReference type="KEGG" id="more:E1B28_001711"/>
<dbReference type="OrthoDB" id="2902107at2759"/>
<evidence type="ECO:0000259" key="2">
    <source>
        <dbReference type="Pfam" id="PF20152"/>
    </source>
</evidence>
<dbReference type="EMBL" id="CM032181">
    <property type="protein sequence ID" value="KAG7099913.1"/>
    <property type="molecule type" value="Genomic_DNA"/>
</dbReference>
<dbReference type="AlphaFoldDB" id="A0A9P8AFT8"/>
<dbReference type="RefSeq" id="XP_043016383.1">
    <property type="nucleotide sequence ID" value="XM_043147669.1"/>
</dbReference>
<proteinExistence type="predicted"/>
<feature type="transmembrane region" description="Helical" evidence="1">
    <location>
        <begin position="60"/>
        <end position="83"/>
    </location>
</feature>
<keyword evidence="1" id="KW-0472">Membrane</keyword>
<evidence type="ECO:0000313" key="3">
    <source>
        <dbReference type="EMBL" id="KAG7099913.1"/>
    </source>
</evidence>
<keyword evidence="1" id="KW-0812">Transmembrane</keyword>
<dbReference type="InterPro" id="IPR045339">
    <property type="entry name" value="DUF6534"/>
</dbReference>
<keyword evidence="4" id="KW-1185">Reference proteome</keyword>
<organism evidence="3 4">
    <name type="scientific">Marasmius oreades</name>
    <name type="common">fairy-ring Marasmius</name>
    <dbReference type="NCBI Taxonomy" id="181124"/>
    <lineage>
        <taxon>Eukaryota</taxon>
        <taxon>Fungi</taxon>
        <taxon>Dikarya</taxon>
        <taxon>Basidiomycota</taxon>
        <taxon>Agaricomycotina</taxon>
        <taxon>Agaricomycetes</taxon>
        <taxon>Agaricomycetidae</taxon>
        <taxon>Agaricales</taxon>
        <taxon>Marasmiineae</taxon>
        <taxon>Marasmiaceae</taxon>
        <taxon>Marasmius</taxon>
    </lineage>
</organism>
<dbReference type="PANTHER" id="PTHR40465:SF1">
    <property type="entry name" value="DUF6534 DOMAIN-CONTAINING PROTEIN"/>
    <property type="match status" value="1"/>
</dbReference>
<dbReference type="GeneID" id="66070787"/>
<name>A0A9P8AFT8_9AGAR</name>
<accession>A0A9P8AFT8</accession>
<protein>
    <recommendedName>
        <fullName evidence="2">DUF6534 domain-containing protein</fullName>
    </recommendedName>
</protein>
<dbReference type="PANTHER" id="PTHR40465">
    <property type="entry name" value="CHROMOSOME 1, WHOLE GENOME SHOTGUN SEQUENCE"/>
    <property type="match status" value="1"/>
</dbReference>
<evidence type="ECO:0000313" key="4">
    <source>
        <dbReference type="Proteomes" id="UP001049176"/>
    </source>
</evidence>
<evidence type="ECO:0000256" key="1">
    <source>
        <dbReference type="SAM" id="Phobius"/>
    </source>
</evidence>
<comment type="caution">
    <text evidence="3">The sequence shown here is derived from an EMBL/GenBank/DDBJ whole genome shotgun (WGS) entry which is preliminary data.</text>
</comment>
<feature type="domain" description="DUF6534" evidence="2">
    <location>
        <begin position="2"/>
        <end position="85"/>
    </location>
</feature>
<gene>
    <name evidence="3" type="ORF">E1B28_001711</name>
</gene>
<sequence length="147" mass="16321">MDAAISTTIVWFLWKKRNTGVTRTTVVIHRIVRWTVQTGLIASAAFLVTLSTFLAMPDTLIWLGILAILSKVFSNCFLASLNARTTIQEVTNRPTNIPLSSWGETWHTVLPVADVRSTLSNSGSHPPRFPEDSVIDIHVSKEIIHGQ</sequence>